<keyword evidence="3" id="KW-1185">Reference proteome</keyword>
<sequence>MRKVDRGTVSAPSCLTAKDKQGKTEKDRAQDHQNNASPDKGTFDFAVYKHEEVKKQLALLFHGKCAYCETFYPASTPVDIEHYRPKGAVSEDPQHPGYWWLGMSWENLLPSCIDCNRRRKQRIVSGSTSLAELYANGGLGATSMASVQSGKKDSFPLVTGSKHAQSEKDFPGTEVPLLLDPSQDDPREHLHFHIDHKSPLGLILAGRPGHESERGATSIQIYGLNRLGLVQERTRVLRQLEFLGNLAIELGNIIEELKAEPVAAALMASPTPDIPQRLQLLQDRIFGEMRQMAHPTAPYSEMVRSWIDEFVASL</sequence>
<evidence type="ECO:0000313" key="2">
    <source>
        <dbReference type="EMBL" id="SDC43936.1"/>
    </source>
</evidence>
<organism evidence="2 3">
    <name type="scientific">Paracidovorax valerianellae</name>
    <dbReference type="NCBI Taxonomy" id="187868"/>
    <lineage>
        <taxon>Bacteria</taxon>
        <taxon>Pseudomonadati</taxon>
        <taxon>Pseudomonadota</taxon>
        <taxon>Betaproteobacteria</taxon>
        <taxon>Burkholderiales</taxon>
        <taxon>Comamonadaceae</taxon>
        <taxon>Paracidovorax</taxon>
    </lineage>
</organism>
<feature type="region of interest" description="Disordered" evidence="1">
    <location>
        <begin position="1"/>
        <end position="40"/>
    </location>
</feature>
<dbReference type="Proteomes" id="UP000198781">
    <property type="component" value="Unassembled WGS sequence"/>
</dbReference>
<dbReference type="EMBL" id="FMZC01000002">
    <property type="protein sequence ID" value="SDC43936.1"/>
    <property type="molecule type" value="Genomic_DNA"/>
</dbReference>
<reference evidence="2 3" key="1">
    <citation type="submission" date="2016-10" db="EMBL/GenBank/DDBJ databases">
        <authorList>
            <person name="de Groot N.N."/>
        </authorList>
    </citation>
    <scope>NUCLEOTIDE SEQUENCE [LARGE SCALE GENOMIC DNA]</scope>
    <source>
        <strain evidence="2 3">DSM 16619</strain>
    </source>
</reference>
<dbReference type="AlphaFoldDB" id="A0A1G6LML2"/>
<dbReference type="RefSeq" id="WP_092740446.1">
    <property type="nucleotide sequence ID" value="NZ_FMZC01000002.1"/>
</dbReference>
<protein>
    <submittedName>
        <fullName evidence="2">TIGR02646 family protein</fullName>
    </submittedName>
</protein>
<accession>A0A1G6LML2</accession>
<dbReference type="Gene3D" id="1.10.30.50">
    <property type="match status" value="1"/>
</dbReference>
<proteinExistence type="predicted"/>
<name>A0A1G6LML2_9BURK</name>
<evidence type="ECO:0000256" key="1">
    <source>
        <dbReference type="SAM" id="MobiDB-lite"/>
    </source>
</evidence>
<gene>
    <name evidence="2" type="ORF">SAMN05192589_102197</name>
</gene>
<dbReference type="InterPro" id="IPR003615">
    <property type="entry name" value="HNH_nuc"/>
</dbReference>
<evidence type="ECO:0000313" key="3">
    <source>
        <dbReference type="Proteomes" id="UP000198781"/>
    </source>
</evidence>
<dbReference type="OrthoDB" id="8824552at2"/>
<dbReference type="STRING" id="187868.SAMN05192589_102197"/>
<dbReference type="CDD" id="cd00085">
    <property type="entry name" value="HNHc"/>
    <property type="match status" value="1"/>
</dbReference>
<feature type="compositionally biased region" description="Basic and acidic residues" evidence="1">
    <location>
        <begin position="17"/>
        <end position="31"/>
    </location>
</feature>